<dbReference type="GO" id="GO:0003677">
    <property type="term" value="F:DNA binding"/>
    <property type="evidence" value="ECO:0007669"/>
    <property type="project" value="InterPro"/>
</dbReference>
<protein>
    <submittedName>
        <fullName evidence="1">mRNA interferase MazF</fullName>
    </submittedName>
</protein>
<proteinExistence type="predicted"/>
<dbReference type="InterPro" id="IPR011067">
    <property type="entry name" value="Plasmid_toxin/cell-grow_inhib"/>
</dbReference>
<organism evidence="1">
    <name type="scientific">Candidatus Kentrum sp. LPFa</name>
    <dbReference type="NCBI Taxonomy" id="2126335"/>
    <lineage>
        <taxon>Bacteria</taxon>
        <taxon>Pseudomonadati</taxon>
        <taxon>Pseudomonadota</taxon>
        <taxon>Gammaproteobacteria</taxon>
        <taxon>Candidatus Kentrum</taxon>
    </lineage>
</organism>
<dbReference type="SUPFAM" id="SSF50118">
    <property type="entry name" value="Cell growth inhibitor/plasmid maintenance toxic component"/>
    <property type="match status" value="1"/>
</dbReference>
<dbReference type="PANTHER" id="PTHR33988">
    <property type="entry name" value="ENDORIBONUCLEASE MAZF-RELATED"/>
    <property type="match status" value="1"/>
</dbReference>
<dbReference type="GO" id="GO:0016075">
    <property type="term" value="P:rRNA catabolic process"/>
    <property type="evidence" value="ECO:0007669"/>
    <property type="project" value="TreeGrafter"/>
</dbReference>
<dbReference type="EMBL" id="CAADFK010000022">
    <property type="protein sequence ID" value="VFK11328.1"/>
    <property type="molecule type" value="Genomic_DNA"/>
</dbReference>
<dbReference type="GO" id="GO:0006402">
    <property type="term" value="P:mRNA catabolic process"/>
    <property type="evidence" value="ECO:0007669"/>
    <property type="project" value="TreeGrafter"/>
</dbReference>
<dbReference type="AlphaFoldDB" id="A0A450W2M6"/>
<dbReference type="InterPro" id="IPR003477">
    <property type="entry name" value="PemK-like"/>
</dbReference>
<name>A0A450W2M6_9GAMM</name>
<dbReference type="GO" id="GO:0004521">
    <property type="term" value="F:RNA endonuclease activity"/>
    <property type="evidence" value="ECO:0007669"/>
    <property type="project" value="TreeGrafter"/>
</dbReference>
<dbReference type="PANTHER" id="PTHR33988:SF2">
    <property type="entry name" value="ENDORIBONUCLEASE MAZF"/>
    <property type="match status" value="1"/>
</dbReference>
<accession>A0A450W2M6</accession>
<gene>
    <name evidence="1" type="ORF">BECKLPF1236B_GA0070989_102223</name>
</gene>
<dbReference type="Pfam" id="PF02452">
    <property type="entry name" value="PemK_toxin"/>
    <property type="match status" value="1"/>
</dbReference>
<reference evidence="1" key="1">
    <citation type="submission" date="2019-02" db="EMBL/GenBank/DDBJ databases">
        <authorList>
            <person name="Gruber-Vodicka R. H."/>
            <person name="Seah K. B. B."/>
        </authorList>
    </citation>
    <scope>NUCLEOTIDE SEQUENCE</scope>
    <source>
        <strain evidence="1">BECK_S313</strain>
    </source>
</reference>
<dbReference type="Gene3D" id="2.30.30.110">
    <property type="match status" value="1"/>
</dbReference>
<evidence type="ECO:0000313" key="1">
    <source>
        <dbReference type="EMBL" id="VFK11328.1"/>
    </source>
</evidence>
<sequence length="154" mass="17192">MPSMTTQPGKSGTKKVDEKYHLMSFSNFLIILFRIFRESDYNFGDVVLVGFPVTDLQTVKKRPAVAISRKTYQQNRPDVISMAVTSRIRQPLATGEAMLKDWQVAGLARPSVLNPLIATLAQKRIVKVMGRLSVADMAVLDVLIQTIFGNSLHE</sequence>